<dbReference type="STRING" id="58114.SAMN05216270_11339"/>
<accession>A0A1G7AB60</accession>
<gene>
    <name evidence="2" type="ORF">SAMN05216270_11339</name>
</gene>
<dbReference type="AlphaFoldDB" id="A0A1G7AB60"/>
<dbReference type="EMBL" id="FNAD01000013">
    <property type="protein sequence ID" value="SDE11990.1"/>
    <property type="molecule type" value="Genomic_DNA"/>
</dbReference>
<dbReference type="OrthoDB" id="5185968at2"/>
<name>A0A1G7AB60_9ACTN</name>
<keyword evidence="3" id="KW-1185">Reference proteome</keyword>
<organism evidence="2 3">
    <name type="scientific">Glycomyces harbinensis</name>
    <dbReference type="NCBI Taxonomy" id="58114"/>
    <lineage>
        <taxon>Bacteria</taxon>
        <taxon>Bacillati</taxon>
        <taxon>Actinomycetota</taxon>
        <taxon>Actinomycetes</taxon>
        <taxon>Glycomycetales</taxon>
        <taxon>Glycomycetaceae</taxon>
        <taxon>Glycomyces</taxon>
    </lineage>
</organism>
<evidence type="ECO:0000313" key="3">
    <source>
        <dbReference type="Proteomes" id="UP000198949"/>
    </source>
</evidence>
<keyword evidence="1" id="KW-0472">Membrane</keyword>
<protein>
    <submittedName>
        <fullName evidence="2">Uncharacterized protein</fullName>
    </submittedName>
</protein>
<dbReference type="Proteomes" id="UP000198949">
    <property type="component" value="Unassembled WGS sequence"/>
</dbReference>
<evidence type="ECO:0000313" key="2">
    <source>
        <dbReference type="EMBL" id="SDE11990.1"/>
    </source>
</evidence>
<evidence type="ECO:0000256" key="1">
    <source>
        <dbReference type="SAM" id="Phobius"/>
    </source>
</evidence>
<sequence>MNEDEVRDLLGKAASGPVDVGQVDPEAIVRAGKRGAIRARVGIAVAGGAAAVLALGAAVGIPMAFGDDDMAASGGAAPEDLPTDDVADDFLDQWTRADHGNCPLPDQAEEKERTAAAYTATLFEGLADLGGEPLGNCLTTRPDYDGFYDYGEGTYFLQEAVAFPGADGTAPDWAWLTGSVWETGGVDYESQMEEEECTYSPGLTCSWIDSEEGRVLLMEGTRTDFLNPDTEEGGSADFPMVGAFLFREDVVLSLGFSLRFESDQPGPTLEEVTEILKSIPVGQEAPEVEPPAERDLADELAAAVANAVPGAVVDTPSFDLVRLHADVAEYGGPVYGSEATHMVFVLAELESGETVRFYLQAEQVTGAGDEPAEEIAAAYAQCRDAECETATDDPRDVSVHRTIEAERPGLTALEYRTGDGWMIGVGVEAVDGTEAPPVDFATLDAIVGAIR</sequence>
<keyword evidence="1" id="KW-1133">Transmembrane helix</keyword>
<feature type="transmembrane region" description="Helical" evidence="1">
    <location>
        <begin position="41"/>
        <end position="65"/>
    </location>
</feature>
<keyword evidence="1" id="KW-0812">Transmembrane</keyword>
<dbReference type="RefSeq" id="WP_091038952.1">
    <property type="nucleotide sequence ID" value="NZ_FNAD01000013.1"/>
</dbReference>
<reference evidence="3" key="1">
    <citation type="submission" date="2016-10" db="EMBL/GenBank/DDBJ databases">
        <authorList>
            <person name="Varghese N."/>
            <person name="Submissions S."/>
        </authorList>
    </citation>
    <scope>NUCLEOTIDE SEQUENCE [LARGE SCALE GENOMIC DNA]</scope>
    <source>
        <strain evidence="3">CGMCC 4.3516</strain>
    </source>
</reference>
<proteinExistence type="predicted"/>